<protein>
    <recommendedName>
        <fullName evidence="3">histidine kinase</fullName>
        <ecNumber evidence="3">2.7.13.3</ecNumber>
    </recommendedName>
</protein>
<evidence type="ECO:0000256" key="5">
    <source>
        <dbReference type="ARBA" id="ARBA00022679"/>
    </source>
</evidence>
<dbReference type="SUPFAM" id="SSF55874">
    <property type="entry name" value="ATPase domain of HSP90 chaperone/DNA topoisomerase II/histidine kinase"/>
    <property type="match status" value="1"/>
</dbReference>
<accession>A0A0A2LLQ2</accession>
<dbReference type="Gene3D" id="1.10.287.130">
    <property type="match status" value="1"/>
</dbReference>
<dbReference type="Gene3D" id="3.30.565.10">
    <property type="entry name" value="Histidine kinase-like ATPase, C-terminal domain"/>
    <property type="match status" value="1"/>
</dbReference>
<reference evidence="13 14" key="1">
    <citation type="submission" date="2013-09" db="EMBL/GenBank/DDBJ databases">
        <authorList>
            <person name="Zeng Z."/>
            <person name="Chen C."/>
        </authorList>
    </citation>
    <scope>NUCLEOTIDE SEQUENCE [LARGE SCALE GENOMIC DNA]</scope>
    <source>
        <strain evidence="13 14">F44-8</strain>
    </source>
</reference>
<evidence type="ECO:0000259" key="12">
    <source>
        <dbReference type="PROSITE" id="PS50885"/>
    </source>
</evidence>
<dbReference type="SMART" id="SM00387">
    <property type="entry name" value="HATPase_c"/>
    <property type="match status" value="1"/>
</dbReference>
<dbReference type="EMBL" id="JRLV01000011">
    <property type="protein sequence ID" value="KGO80201.1"/>
    <property type="molecule type" value="Genomic_DNA"/>
</dbReference>
<evidence type="ECO:0000259" key="11">
    <source>
        <dbReference type="PROSITE" id="PS50109"/>
    </source>
</evidence>
<evidence type="ECO:0000256" key="4">
    <source>
        <dbReference type="ARBA" id="ARBA00022553"/>
    </source>
</evidence>
<keyword evidence="5" id="KW-0808">Transferase</keyword>
<keyword evidence="7 13" id="KW-0418">Kinase</keyword>
<dbReference type="SUPFAM" id="SSF47384">
    <property type="entry name" value="Homodimeric domain of signal transducing histidine kinase"/>
    <property type="match status" value="1"/>
</dbReference>
<name>A0A0A2LLQ2_9FLAO</name>
<dbReference type="RefSeq" id="WP_035134158.1">
    <property type="nucleotide sequence ID" value="NZ_JRLV01000011.1"/>
</dbReference>
<comment type="catalytic activity">
    <reaction evidence="1">
        <text>ATP + protein L-histidine = ADP + protein N-phospho-L-histidine.</text>
        <dbReference type="EC" id="2.7.13.3"/>
    </reaction>
</comment>
<dbReference type="PROSITE" id="PS50109">
    <property type="entry name" value="HIS_KIN"/>
    <property type="match status" value="1"/>
</dbReference>
<keyword evidence="14" id="KW-1185">Reference proteome</keyword>
<evidence type="ECO:0000313" key="14">
    <source>
        <dbReference type="Proteomes" id="UP000030129"/>
    </source>
</evidence>
<evidence type="ECO:0000256" key="8">
    <source>
        <dbReference type="ARBA" id="ARBA00022989"/>
    </source>
</evidence>
<dbReference type="GO" id="GO:0000155">
    <property type="term" value="F:phosphorelay sensor kinase activity"/>
    <property type="evidence" value="ECO:0007669"/>
    <property type="project" value="InterPro"/>
</dbReference>
<organism evidence="13 14">
    <name type="scientific">Flavobacterium beibuense F44-8</name>
    <dbReference type="NCBI Taxonomy" id="1406840"/>
    <lineage>
        <taxon>Bacteria</taxon>
        <taxon>Pseudomonadati</taxon>
        <taxon>Bacteroidota</taxon>
        <taxon>Flavobacteriia</taxon>
        <taxon>Flavobacteriales</taxon>
        <taxon>Flavobacteriaceae</taxon>
        <taxon>Flavobacterium</taxon>
    </lineage>
</organism>
<evidence type="ECO:0000256" key="1">
    <source>
        <dbReference type="ARBA" id="ARBA00000085"/>
    </source>
</evidence>
<dbReference type="GO" id="GO:0005886">
    <property type="term" value="C:plasma membrane"/>
    <property type="evidence" value="ECO:0007669"/>
    <property type="project" value="TreeGrafter"/>
</dbReference>
<dbReference type="InterPro" id="IPR036890">
    <property type="entry name" value="HATPase_C_sf"/>
</dbReference>
<dbReference type="EC" id="2.7.13.3" evidence="3"/>
<gene>
    <name evidence="13" type="ORF">Q763_11105</name>
</gene>
<dbReference type="InterPro" id="IPR003660">
    <property type="entry name" value="HAMP_dom"/>
</dbReference>
<dbReference type="Pfam" id="PF00512">
    <property type="entry name" value="HisKA"/>
    <property type="match status" value="1"/>
</dbReference>
<dbReference type="InterPro" id="IPR005467">
    <property type="entry name" value="His_kinase_dom"/>
</dbReference>
<dbReference type="InterPro" id="IPR003594">
    <property type="entry name" value="HATPase_dom"/>
</dbReference>
<keyword evidence="4" id="KW-0597">Phosphoprotein</keyword>
<dbReference type="AlphaFoldDB" id="A0A0A2LLQ2"/>
<evidence type="ECO:0000256" key="2">
    <source>
        <dbReference type="ARBA" id="ARBA00004370"/>
    </source>
</evidence>
<dbReference type="STRING" id="1406840.Q763_11105"/>
<evidence type="ECO:0000313" key="13">
    <source>
        <dbReference type="EMBL" id="KGO80201.1"/>
    </source>
</evidence>
<dbReference type="InterPro" id="IPR036097">
    <property type="entry name" value="HisK_dim/P_sf"/>
</dbReference>
<dbReference type="SUPFAM" id="SSF158472">
    <property type="entry name" value="HAMP domain-like"/>
    <property type="match status" value="1"/>
</dbReference>
<evidence type="ECO:0000256" key="7">
    <source>
        <dbReference type="ARBA" id="ARBA00022777"/>
    </source>
</evidence>
<sequence length="452" mass="51680">MKIRNRLTLISSLTFGVVFVTAAFIIYIAFYQSSEKRIFNDLQRICLLSAIYYLEKDELPIDQHKQIKEQYNENIQDVEVGVYNKENNVAYGDNLSANSITPQILNKARENRKVMFKSKDHFYFGIFYQDNQGDFVVFVKANDKDFKAQTHELMIIMMIVLLAGLLVIYILSRFLSKIAYKPINTVIKQVNEIEASSLDETIVNVNTHDEVQKLIETYNNLLQRLSNTFKTQKNFINYISHEFKTPLASISGHLEVFAQKDRSPEEYQEMTDKVLNNVYEIEQILNTLMILSGLKAETVGKETFRADEMLWDISDKISNVKEFANAKLRITLKVEDEKLLKVKGNESEIGMAAYNIIENAVKYSENEPVEITLLNSDNQLQLTIKDSGRGINANDLNHIRETFYRGSNVGNVQGSGIGLSLASILFAKNNVSFKINSKEHEGTEAVITFPKL</sequence>
<dbReference type="eggNOG" id="COG2205">
    <property type="taxonomic scope" value="Bacteria"/>
</dbReference>
<evidence type="ECO:0000256" key="10">
    <source>
        <dbReference type="SAM" id="Phobius"/>
    </source>
</evidence>
<comment type="subcellular location">
    <subcellularLocation>
        <location evidence="2">Membrane</location>
    </subcellularLocation>
</comment>
<keyword evidence="10" id="KW-0472">Membrane</keyword>
<proteinExistence type="predicted"/>
<feature type="domain" description="Histidine kinase" evidence="11">
    <location>
        <begin position="238"/>
        <end position="452"/>
    </location>
</feature>
<dbReference type="InterPro" id="IPR050428">
    <property type="entry name" value="TCS_sensor_his_kinase"/>
</dbReference>
<feature type="transmembrane region" description="Helical" evidence="10">
    <location>
        <begin position="7"/>
        <end position="30"/>
    </location>
</feature>
<keyword evidence="6 10" id="KW-0812">Transmembrane</keyword>
<feature type="domain" description="HAMP" evidence="12">
    <location>
        <begin position="181"/>
        <end position="230"/>
    </location>
</feature>
<keyword evidence="8 10" id="KW-1133">Transmembrane helix</keyword>
<evidence type="ECO:0000256" key="6">
    <source>
        <dbReference type="ARBA" id="ARBA00022692"/>
    </source>
</evidence>
<dbReference type="PROSITE" id="PS50885">
    <property type="entry name" value="HAMP"/>
    <property type="match status" value="1"/>
</dbReference>
<dbReference type="CDD" id="cd00082">
    <property type="entry name" value="HisKA"/>
    <property type="match status" value="1"/>
</dbReference>
<dbReference type="InterPro" id="IPR003661">
    <property type="entry name" value="HisK_dim/P_dom"/>
</dbReference>
<keyword evidence="9" id="KW-0902">Two-component regulatory system</keyword>
<evidence type="ECO:0000256" key="3">
    <source>
        <dbReference type="ARBA" id="ARBA00012438"/>
    </source>
</evidence>
<comment type="caution">
    <text evidence="13">The sequence shown here is derived from an EMBL/GenBank/DDBJ whole genome shotgun (WGS) entry which is preliminary data.</text>
</comment>
<dbReference type="Pfam" id="PF02518">
    <property type="entry name" value="HATPase_c"/>
    <property type="match status" value="1"/>
</dbReference>
<dbReference type="PANTHER" id="PTHR45436">
    <property type="entry name" value="SENSOR HISTIDINE KINASE YKOH"/>
    <property type="match status" value="1"/>
</dbReference>
<dbReference type="Gene3D" id="6.10.340.10">
    <property type="match status" value="1"/>
</dbReference>
<evidence type="ECO:0000256" key="9">
    <source>
        <dbReference type="ARBA" id="ARBA00023012"/>
    </source>
</evidence>
<dbReference type="SMART" id="SM00388">
    <property type="entry name" value="HisKA"/>
    <property type="match status" value="1"/>
</dbReference>
<dbReference type="Proteomes" id="UP000030129">
    <property type="component" value="Unassembled WGS sequence"/>
</dbReference>
<dbReference type="PANTHER" id="PTHR45436:SF5">
    <property type="entry name" value="SENSOR HISTIDINE KINASE TRCS"/>
    <property type="match status" value="1"/>
</dbReference>
<feature type="transmembrane region" description="Helical" evidence="10">
    <location>
        <begin position="153"/>
        <end position="171"/>
    </location>
</feature>